<comment type="caution">
    <text evidence="6">The sequence shown here is derived from an EMBL/GenBank/DDBJ whole genome shotgun (WGS) entry which is preliminary data.</text>
</comment>
<keyword evidence="3 5" id="KW-0687">Ribonucleoprotein</keyword>
<evidence type="ECO:0000313" key="6">
    <source>
        <dbReference type="EMBL" id="MFD0898648.1"/>
    </source>
</evidence>
<dbReference type="Pfam" id="PF00471">
    <property type="entry name" value="Ribosomal_L33"/>
    <property type="match status" value="1"/>
</dbReference>
<evidence type="ECO:0000256" key="2">
    <source>
        <dbReference type="ARBA" id="ARBA00022980"/>
    </source>
</evidence>
<keyword evidence="2 5" id="KW-0689">Ribosomal protein</keyword>
<accession>A0ABW3EI77</accession>
<protein>
    <recommendedName>
        <fullName evidence="4 5">Large ribosomal subunit protein bL33</fullName>
    </recommendedName>
</protein>
<dbReference type="InterPro" id="IPR038584">
    <property type="entry name" value="Ribosomal_bL33_sf"/>
</dbReference>
<name>A0ABW3EI77_9LACO</name>
<dbReference type="Proteomes" id="UP001597104">
    <property type="component" value="Unassembled WGS sequence"/>
</dbReference>
<dbReference type="RefSeq" id="WP_137637373.1">
    <property type="nucleotide sequence ID" value="NZ_BJDN01000007.1"/>
</dbReference>
<dbReference type="GO" id="GO:0005840">
    <property type="term" value="C:ribosome"/>
    <property type="evidence" value="ECO:0007669"/>
    <property type="project" value="UniProtKB-KW"/>
</dbReference>
<dbReference type="Gene3D" id="2.20.28.120">
    <property type="entry name" value="Ribosomal protein L33"/>
    <property type="match status" value="1"/>
</dbReference>
<dbReference type="EMBL" id="JBHTIO010000057">
    <property type="protein sequence ID" value="MFD0898648.1"/>
    <property type="molecule type" value="Genomic_DNA"/>
</dbReference>
<comment type="similarity">
    <text evidence="1 5">Belongs to the bacterial ribosomal protein bL33 family.</text>
</comment>
<sequence>MASVKVSLACSVCGARNYTVRVNAQHTQRLTLKKYCKHCNQETLHQETR</sequence>
<dbReference type="SUPFAM" id="SSF57829">
    <property type="entry name" value="Zn-binding ribosomal proteins"/>
    <property type="match status" value="1"/>
</dbReference>
<evidence type="ECO:0000313" key="7">
    <source>
        <dbReference type="Proteomes" id="UP001597104"/>
    </source>
</evidence>
<keyword evidence="7" id="KW-1185">Reference proteome</keyword>
<organism evidence="6 7">
    <name type="scientific">Loigolactobacillus binensis</name>
    <dbReference type="NCBI Taxonomy" id="2559922"/>
    <lineage>
        <taxon>Bacteria</taxon>
        <taxon>Bacillati</taxon>
        <taxon>Bacillota</taxon>
        <taxon>Bacilli</taxon>
        <taxon>Lactobacillales</taxon>
        <taxon>Lactobacillaceae</taxon>
        <taxon>Loigolactobacillus</taxon>
    </lineage>
</organism>
<evidence type="ECO:0000256" key="4">
    <source>
        <dbReference type="ARBA" id="ARBA00035176"/>
    </source>
</evidence>
<gene>
    <name evidence="5 6" type="primary">rpmG</name>
    <name evidence="6" type="ORF">ACFQZ7_13080</name>
</gene>
<dbReference type="InterPro" id="IPR011332">
    <property type="entry name" value="Ribosomal_zn-bd"/>
</dbReference>
<dbReference type="InterPro" id="IPR001705">
    <property type="entry name" value="Ribosomal_bL33"/>
</dbReference>
<reference evidence="7" key="1">
    <citation type="journal article" date="2019" name="Int. J. Syst. Evol. Microbiol.">
        <title>The Global Catalogue of Microorganisms (GCM) 10K type strain sequencing project: providing services to taxonomists for standard genome sequencing and annotation.</title>
        <authorList>
            <consortium name="The Broad Institute Genomics Platform"/>
            <consortium name="The Broad Institute Genome Sequencing Center for Infectious Disease"/>
            <person name="Wu L."/>
            <person name="Ma J."/>
        </authorList>
    </citation>
    <scope>NUCLEOTIDE SEQUENCE [LARGE SCALE GENOMIC DNA]</scope>
    <source>
        <strain evidence="7">CCM 8925</strain>
    </source>
</reference>
<evidence type="ECO:0000256" key="1">
    <source>
        <dbReference type="ARBA" id="ARBA00007596"/>
    </source>
</evidence>
<dbReference type="NCBIfam" id="TIGR01023">
    <property type="entry name" value="rpmG_bact"/>
    <property type="match status" value="1"/>
</dbReference>
<dbReference type="HAMAP" id="MF_00294">
    <property type="entry name" value="Ribosomal_bL33"/>
    <property type="match status" value="1"/>
</dbReference>
<evidence type="ECO:0000256" key="3">
    <source>
        <dbReference type="ARBA" id="ARBA00023274"/>
    </source>
</evidence>
<dbReference type="NCBIfam" id="NF001764">
    <property type="entry name" value="PRK00504.1"/>
    <property type="match status" value="1"/>
</dbReference>
<proteinExistence type="inferred from homology"/>
<evidence type="ECO:0000256" key="5">
    <source>
        <dbReference type="HAMAP-Rule" id="MF_00294"/>
    </source>
</evidence>